<evidence type="ECO:0000313" key="7">
    <source>
        <dbReference type="EMBL" id="KAH7123119.1"/>
    </source>
</evidence>
<feature type="transmembrane region" description="Helical" evidence="6">
    <location>
        <begin position="218"/>
        <end position="240"/>
    </location>
</feature>
<evidence type="ECO:0000256" key="3">
    <source>
        <dbReference type="ARBA" id="ARBA00022692"/>
    </source>
</evidence>
<dbReference type="OrthoDB" id="3648309at2759"/>
<dbReference type="GO" id="GO:0015123">
    <property type="term" value="F:acetate transmembrane transporter activity"/>
    <property type="evidence" value="ECO:0007669"/>
    <property type="project" value="TreeGrafter"/>
</dbReference>
<dbReference type="InterPro" id="IPR000791">
    <property type="entry name" value="Gpr1/Fun34/SatP-like"/>
</dbReference>
<evidence type="ECO:0000256" key="6">
    <source>
        <dbReference type="SAM" id="Phobius"/>
    </source>
</evidence>
<evidence type="ECO:0000256" key="2">
    <source>
        <dbReference type="ARBA" id="ARBA00005587"/>
    </source>
</evidence>
<proteinExistence type="inferred from homology"/>
<feature type="transmembrane region" description="Helical" evidence="6">
    <location>
        <begin position="182"/>
        <end position="206"/>
    </location>
</feature>
<comment type="subcellular location">
    <subcellularLocation>
        <location evidence="1">Membrane</location>
        <topology evidence="1">Multi-pass membrane protein</topology>
    </subcellularLocation>
</comment>
<sequence length="273" mass="29099">MSDTEEATREILYKIQTTGSIPISPQLFEQLYLAPKSHVKGQLRQTFGNPTPIALGGLLLCATPLSMVMFGWLGSGGFAAAANVGSYFYLGGVLLILGAIGEWILGNTFPATIFSIFGGFWSTLGATIVPGNGAYGLYSANGTSDPLQGLQEPAFFATFGFLLMTMTLVCVIFAIASIRTNVVFFSTFVLLSPGFGCLTAWFFALSNGSPLALTFQRVGAGFFLAVSILGWYIFLSLILLSVDFPLVLPVGDLSTVVPGRSKRMKRVDSFSGC</sequence>
<dbReference type="InterPro" id="IPR051633">
    <property type="entry name" value="AceTr"/>
</dbReference>
<dbReference type="GO" id="GO:0005886">
    <property type="term" value="C:plasma membrane"/>
    <property type="evidence" value="ECO:0007669"/>
    <property type="project" value="TreeGrafter"/>
</dbReference>
<evidence type="ECO:0000256" key="1">
    <source>
        <dbReference type="ARBA" id="ARBA00004141"/>
    </source>
</evidence>
<keyword evidence="8" id="KW-1185">Reference proteome</keyword>
<dbReference type="AlphaFoldDB" id="A0A9P9DQF0"/>
<keyword evidence="5 6" id="KW-0472">Membrane</keyword>
<feature type="transmembrane region" description="Helical" evidence="6">
    <location>
        <begin position="112"/>
        <end position="135"/>
    </location>
</feature>
<feature type="transmembrane region" description="Helical" evidence="6">
    <location>
        <begin position="53"/>
        <end position="74"/>
    </location>
</feature>
<comment type="similarity">
    <text evidence="2">Belongs to the acetate uptake transporter (AceTr) (TC 2.A.96) family.</text>
</comment>
<comment type="caution">
    <text evidence="7">The sequence shown here is derived from an EMBL/GenBank/DDBJ whole genome shotgun (WGS) entry which is preliminary data.</text>
</comment>
<organism evidence="7 8">
    <name type="scientific">Dactylonectria macrodidyma</name>
    <dbReference type="NCBI Taxonomy" id="307937"/>
    <lineage>
        <taxon>Eukaryota</taxon>
        <taxon>Fungi</taxon>
        <taxon>Dikarya</taxon>
        <taxon>Ascomycota</taxon>
        <taxon>Pezizomycotina</taxon>
        <taxon>Sordariomycetes</taxon>
        <taxon>Hypocreomycetidae</taxon>
        <taxon>Hypocreales</taxon>
        <taxon>Nectriaceae</taxon>
        <taxon>Dactylonectria</taxon>
    </lineage>
</organism>
<dbReference type="EMBL" id="JAGMUV010000023">
    <property type="protein sequence ID" value="KAH7123119.1"/>
    <property type="molecule type" value="Genomic_DNA"/>
</dbReference>
<dbReference type="Pfam" id="PF01184">
    <property type="entry name" value="Gpr1_Fun34_YaaH"/>
    <property type="match status" value="1"/>
</dbReference>
<protein>
    <submittedName>
        <fullName evidence="7">GPR1/FUN34/yaaH family-domain-containing protein</fullName>
    </submittedName>
</protein>
<feature type="transmembrane region" description="Helical" evidence="6">
    <location>
        <begin position="155"/>
        <end position="175"/>
    </location>
</feature>
<accession>A0A9P9DQF0</accession>
<reference evidence="7" key="1">
    <citation type="journal article" date="2021" name="Nat. Commun.">
        <title>Genetic determinants of endophytism in the Arabidopsis root mycobiome.</title>
        <authorList>
            <person name="Mesny F."/>
            <person name="Miyauchi S."/>
            <person name="Thiergart T."/>
            <person name="Pickel B."/>
            <person name="Atanasova L."/>
            <person name="Karlsson M."/>
            <person name="Huettel B."/>
            <person name="Barry K.W."/>
            <person name="Haridas S."/>
            <person name="Chen C."/>
            <person name="Bauer D."/>
            <person name="Andreopoulos W."/>
            <person name="Pangilinan J."/>
            <person name="LaButti K."/>
            <person name="Riley R."/>
            <person name="Lipzen A."/>
            <person name="Clum A."/>
            <person name="Drula E."/>
            <person name="Henrissat B."/>
            <person name="Kohler A."/>
            <person name="Grigoriev I.V."/>
            <person name="Martin F.M."/>
            <person name="Hacquard S."/>
        </authorList>
    </citation>
    <scope>NUCLEOTIDE SEQUENCE</scope>
    <source>
        <strain evidence="7">MPI-CAGE-AT-0147</strain>
    </source>
</reference>
<dbReference type="Proteomes" id="UP000738349">
    <property type="component" value="Unassembled WGS sequence"/>
</dbReference>
<keyword evidence="4 6" id="KW-1133">Transmembrane helix</keyword>
<feature type="transmembrane region" description="Helical" evidence="6">
    <location>
        <begin position="86"/>
        <end position="105"/>
    </location>
</feature>
<dbReference type="PANTHER" id="PTHR31123:SF4">
    <property type="entry name" value="PROTEIN ALCS"/>
    <property type="match status" value="1"/>
</dbReference>
<evidence type="ECO:0000256" key="5">
    <source>
        <dbReference type="ARBA" id="ARBA00023136"/>
    </source>
</evidence>
<gene>
    <name evidence="7" type="ORF">EDB81DRAFT_847406</name>
</gene>
<evidence type="ECO:0000313" key="8">
    <source>
        <dbReference type="Proteomes" id="UP000738349"/>
    </source>
</evidence>
<dbReference type="PANTHER" id="PTHR31123">
    <property type="entry name" value="ACCUMULATION OF DYADS PROTEIN 2-RELATED"/>
    <property type="match status" value="1"/>
</dbReference>
<keyword evidence="3 6" id="KW-0812">Transmembrane</keyword>
<evidence type="ECO:0000256" key="4">
    <source>
        <dbReference type="ARBA" id="ARBA00022989"/>
    </source>
</evidence>
<name>A0A9P9DQF0_9HYPO</name>